<dbReference type="EMBL" id="LSSK01000363">
    <property type="protein sequence ID" value="OMH83570.1"/>
    <property type="molecule type" value="Genomic_DNA"/>
</dbReference>
<dbReference type="AlphaFoldDB" id="A0A1R1PRF9"/>
<protein>
    <submittedName>
        <fullName evidence="2">Uncharacterized protein</fullName>
    </submittedName>
</protein>
<proteinExistence type="predicted"/>
<name>A0A1R1PRF9_ZANCU</name>
<evidence type="ECO:0000313" key="2">
    <source>
        <dbReference type="EMBL" id="OMH83570.1"/>
    </source>
</evidence>
<gene>
    <name evidence="2" type="ORF">AX774_g2919</name>
</gene>
<feature type="compositionally biased region" description="Basic and acidic residues" evidence="1">
    <location>
        <begin position="1"/>
        <end position="23"/>
    </location>
</feature>
<evidence type="ECO:0000256" key="1">
    <source>
        <dbReference type="SAM" id="MobiDB-lite"/>
    </source>
</evidence>
<comment type="caution">
    <text evidence="2">The sequence shown here is derived from an EMBL/GenBank/DDBJ whole genome shotgun (WGS) entry which is preliminary data.</text>
</comment>
<reference evidence="3" key="1">
    <citation type="submission" date="2017-01" db="EMBL/GenBank/DDBJ databases">
        <authorList>
            <person name="Wang Y."/>
            <person name="White M."/>
            <person name="Kvist S."/>
            <person name="Moncalvo J.-M."/>
        </authorList>
    </citation>
    <scope>NUCLEOTIDE SEQUENCE [LARGE SCALE GENOMIC DNA]</scope>
    <source>
        <strain evidence="3">COL-18-3</strain>
    </source>
</reference>
<sequence>MEEESKKMVLQRRSENKESEQKKKYFNRNPASHGGKNVKDLVKDQKPLGQLIKMFDELSVNLLNKVEEVVDKRIKGVEKSN</sequence>
<accession>A0A1R1PRF9</accession>
<feature type="region of interest" description="Disordered" evidence="1">
    <location>
        <begin position="1"/>
        <end position="40"/>
    </location>
</feature>
<organism evidence="2 3">
    <name type="scientific">Zancudomyces culisetae</name>
    <name type="common">Gut fungus</name>
    <name type="synonym">Smittium culisetae</name>
    <dbReference type="NCBI Taxonomy" id="1213189"/>
    <lineage>
        <taxon>Eukaryota</taxon>
        <taxon>Fungi</taxon>
        <taxon>Fungi incertae sedis</taxon>
        <taxon>Zoopagomycota</taxon>
        <taxon>Kickxellomycotina</taxon>
        <taxon>Harpellomycetes</taxon>
        <taxon>Harpellales</taxon>
        <taxon>Legeriomycetaceae</taxon>
        <taxon>Zancudomyces</taxon>
    </lineage>
</organism>
<keyword evidence="3" id="KW-1185">Reference proteome</keyword>
<evidence type="ECO:0000313" key="3">
    <source>
        <dbReference type="Proteomes" id="UP000188320"/>
    </source>
</evidence>
<dbReference type="Proteomes" id="UP000188320">
    <property type="component" value="Unassembled WGS sequence"/>
</dbReference>